<evidence type="ECO:0000313" key="2">
    <source>
        <dbReference type="Proteomes" id="UP001434883"/>
    </source>
</evidence>
<sequence>FPTMSPLKSLPTRPSWRDSSDLPRLIRWDDYEELPVKENVAPQKSAVLVRKDHRHFTPCWPDGSDAKQPLYPGFERDVLRTVADYYQRLKEPLLTYHLYEVFVNILSKYFHSDRETIGHVNFFFVRLREQDSSLFILLQACCRSRIKPPRLFKSAACCCHRPTGDGSSFYSASWIASATIPAYLHLMTLSLLARWYFFPHFIHYINLYRFSVLPSSGHILQVSVIP</sequence>
<dbReference type="EMBL" id="JAHRIN010051274">
    <property type="protein sequence ID" value="MEQ2209390.1"/>
    <property type="molecule type" value="Genomic_DNA"/>
</dbReference>
<gene>
    <name evidence="1" type="ORF">XENOCAPTIV_029527</name>
</gene>
<dbReference type="Proteomes" id="UP001434883">
    <property type="component" value="Unassembled WGS sequence"/>
</dbReference>
<name>A0ABV0RMT2_9TELE</name>
<organism evidence="1 2">
    <name type="scientific">Xenoophorus captivus</name>
    <dbReference type="NCBI Taxonomy" id="1517983"/>
    <lineage>
        <taxon>Eukaryota</taxon>
        <taxon>Metazoa</taxon>
        <taxon>Chordata</taxon>
        <taxon>Craniata</taxon>
        <taxon>Vertebrata</taxon>
        <taxon>Euteleostomi</taxon>
        <taxon>Actinopterygii</taxon>
        <taxon>Neopterygii</taxon>
        <taxon>Teleostei</taxon>
        <taxon>Neoteleostei</taxon>
        <taxon>Acanthomorphata</taxon>
        <taxon>Ovalentaria</taxon>
        <taxon>Atherinomorphae</taxon>
        <taxon>Cyprinodontiformes</taxon>
        <taxon>Goodeidae</taxon>
        <taxon>Xenoophorus</taxon>
    </lineage>
</organism>
<feature type="non-terminal residue" evidence="1">
    <location>
        <position position="1"/>
    </location>
</feature>
<evidence type="ECO:0000313" key="1">
    <source>
        <dbReference type="EMBL" id="MEQ2209390.1"/>
    </source>
</evidence>
<proteinExistence type="predicted"/>
<comment type="caution">
    <text evidence="1">The sequence shown here is derived from an EMBL/GenBank/DDBJ whole genome shotgun (WGS) entry which is preliminary data.</text>
</comment>
<accession>A0ABV0RMT2</accession>
<protein>
    <submittedName>
        <fullName evidence="1">Uncharacterized protein</fullName>
    </submittedName>
</protein>
<keyword evidence="2" id="KW-1185">Reference proteome</keyword>
<reference evidence="1 2" key="1">
    <citation type="submission" date="2021-06" db="EMBL/GenBank/DDBJ databases">
        <authorList>
            <person name="Palmer J.M."/>
        </authorList>
    </citation>
    <scope>NUCLEOTIDE SEQUENCE [LARGE SCALE GENOMIC DNA]</scope>
    <source>
        <strain evidence="1 2">XC_2019</strain>
        <tissue evidence="1">Muscle</tissue>
    </source>
</reference>